<proteinExistence type="predicted"/>
<feature type="region of interest" description="Disordered" evidence="1">
    <location>
        <begin position="1"/>
        <end position="28"/>
    </location>
</feature>
<protein>
    <submittedName>
        <fullName evidence="2">Uncharacterized protein</fullName>
    </submittedName>
</protein>
<feature type="compositionally biased region" description="Basic and acidic residues" evidence="1">
    <location>
        <begin position="1"/>
        <end position="20"/>
    </location>
</feature>
<reference evidence="2" key="1">
    <citation type="submission" date="2018-02" db="EMBL/GenBank/DDBJ databases">
        <title>Rhizophora mucronata_Transcriptome.</title>
        <authorList>
            <person name="Meera S.P."/>
            <person name="Sreeshan A."/>
            <person name="Augustine A."/>
        </authorList>
    </citation>
    <scope>NUCLEOTIDE SEQUENCE</scope>
    <source>
        <tissue evidence="2">Leaf</tissue>
    </source>
</reference>
<evidence type="ECO:0000256" key="1">
    <source>
        <dbReference type="SAM" id="MobiDB-lite"/>
    </source>
</evidence>
<dbReference type="EMBL" id="GGEC01093565">
    <property type="protein sequence ID" value="MBX74049.1"/>
    <property type="molecule type" value="Transcribed_RNA"/>
</dbReference>
<evidence type="ECO:0000313" key="2">
    <source>
        <dbReference type="EMBL" id="MBX74049.1"/>
    </source>
</evidence>
<sequence length="28" mass="3182">MERSKGLSCDKRHIPNDPRRATPSRGIC</sequence>
<organism evidence="2">
    <name type="scientific">Rhizophora mucronata</name>
    <name type="common">Asiatic mangrove</name>
    <dbReference type="NCBI Taxonomy" id="61149"/>
    <lineage>
        <taxon>Eukaryota</taxon>
        <taxon>Viridiplantae</taxon>
        <taxon>Streptophyta</taxon>
        <taxon>Embryophyta</taxon>
        <taxon>Tracheophyta</taxon>
        <taxon>Spermatophyta</taxon>
        <taxon>Magnoliopsida</taxon>
        <taxon>eudicotyledons</taxon>
        <taxon>Gunneridae</taxon>
        <taxon>Pentapetalae</taxon>
        <taxon>rosids</taxon>
        <taxon>fabids</taxon>
        <taxon>Malpighiales</taxon>
        <taxon>Rhizophoraceae</taxon>
        <taxon>Rhizophora</taxon>
    </lineage>
</organism>
<accession>A0A2P2R444</accession>
<dbReference type="AlphaFoldDB" id="A0A2P2R444"/>
<name>A0A2P2R444_RHIMU</name>